<organism evidence="2 3">
    <name type="scientific">Candidatus Liptonbacteria bacterium RIFCSPLOWO2_01_FULL_53_13</name>
    <dbReference type="NCBI Taxonomy" id="1798651"/>
    <lineage>
        <taxon>Bacteria</taxon>
        <taxon>Candidatus Liptoniibacteriota</taxon>
    </lineage>
</organism>
<evidence type="ECO:0000313" key="2">
    <source>
        <dbReference type="EMBL" id="OGZ01346.1"/>
    </source>
</evidence>
<comment type="caution">
    <text evidence="2">The sequence shown here is derived from an EMBL/GenBank/DDBJ whole genome shotgun (WGS) entry which is preliminary data.</text>
</comment>
<accession>A0A1G2CIX1</accession>
<sequence length="379" mass="43340">MIFKLNVSSFRNQYESPEGRRLCVFTAPVSEIPKEWEDWRDVNVRDTKRRSDVFNAIVDTLENDPEEMVFRNLGITIVSPRVEFDNKTNVVTVEFSDKTRHGIANGGHTFSAIQHALLKGPVNAQVKVECIVGEIDPKWLVDIVDGRNRSRAVQTESLENLAQSYDSIKNVLTSPLYKDRIAYSEFELDDRNKRKDISVREILSYIYCLDDFDKNTHPIEAYSSKGAVVDYYAAEDKSGKKRHTYVLEKASKILPEILELRDVIYRDLPRAYNVAGGSFGKLTSMGVMIHENNPRPLKFIKGDTIFAYPDAFVYPILAAFRQYIDHRSWSWGKENPLEIWENKKIDVASAMKDAVGTFSGNPNKMGKAAVTWRMCYDAL</sequence>
<dbReference type="AlphaFoldDB" id="A0A1G2CIX1"/>
<dbReference type="Pfam" id="PF10592">
    <property type="entry name" value="AIPR"/>
    <property type="match status" value="1"/>
</dbReference>
<name>A0A1G2CIX1_9BACT</name>
<protein>
    <recommendedName>
        <fullName evidence="1">Abortive phage infection protein C-terminal domain-containing protein</fullName>
    </recommendedName>
</protein>
<evidence type="ECO:0000259" key="1">
    <source>
        <dbReference type="Pfam" id="PF10592"/>
    </source>
</evidence>
<feature type="domain" description="Abortive phage infection protein C-terminal" evidence="1">
    <location>
        <begin position="42"/>
        <end position="354"/>
    </location>
</feature>
<evidence type="ECO:0000313" key="3">
    <source>
        <dbReference type="Proteomes" id="UP000178348"/>
    </source>
</evidence>
<dbReference type="EMBL" id="MHLB01000041">
    <property type="protein sequence ID" value="OGZ01346.1"/>
    <property type="molecule type" value="Genomic_DNA"/>
</dbReference>
<reference evidence="2 3" key="1">
    <citation type="journal article" date="2016" name="Nat. Commun.">
        <title>Thousands of microbial genomes shed light on interconnected biogeochemical processes in an aquifer system.</title>
        <authorList>
            <person name="Anantharaman K."/>
            <person name="Brown C.T."/>
            <person name="Hug L.A."/>
            <person name="Sharon I."/>
            <person name="Castelle C.J."/>
            <person name="Probst A.J."/>
            <person name="Thomas B.C."/>
            <person name="Singh A."/>
            <person name="Wilkins M.J."/>
            <person name="Karaoz U."/>
            <person name="Brodie E.L."/>
            <person name="Williams K.H."/>
            <person name="Hubbard S.S."/>
            <person name="Banfield J.F."/>
        </authorList>
    </citation>
    <scope>NUCLEOTIDE SEQUENCE [LARGE SCALE GENOMIC DNA]</scope>
</reference>
<dbReference type="InterPro" id="IPR018891">
    <property type="entry name" value="AIPR_C"/>
</dbReference>
<dbReference type="Proteomes" id="UP000178348">
    <property type="component" value="Unassembled WGS sequence"/>
</dbReference>
<proteinExistence type="predicted"/>
<gene>
    <name evidence="2" type="ORF">A2946_00810</name>
</gene>